<feature type="compositionally biased region" description="Polar residues" evidence="1">
    <location>
        <begin position="261"/>
        <end position="272"/>
    </location>
</feature>
<keyword evidence="3" id="KW-1185">Reference proteome</keyword>
<protein>
    <submittedName>
        <fullName evidence="2">Uncharacterized protein</fullName>
    </submittedName>
</protein>
<reference evidence="2" key="1">
    <citation type="submission" date="2023-05" db="EMBL/GenBank/DDBJ databases">
        <authorList>
            <person name="Huff M."/>
        </authorList>
    </citation>
    <scope>NUCLEOTIDE SEQUENCE</scope>
</reference>
<evidence type="ECO:0000256" key="1">
    <source>
        <dbReference type="SAM" id="MobiDB-lite"/>
    </source>
</evidence>
<feature type="compositionally biased region" description="Acidic residues" evidence="1">
    <location>
        <begin position="285"/>
        <end position="294"/>
    </location>
</feature>
<organism evidence="2 3">
    <name type="scientific">Fraxinus pennsylvanica</name>
    <dbReference type="NCBI Taxonomy" id="56036"/>
    <lineage>
        <taxon>Eukaryota</taxon>
        <taxon>Viridiplantae</taxon>
        <taxon>Streptophyta</taxon>
        <taxon>Embryophyta</taxon>
        <taxon>Tracheophyta</taxon>
        <taxon>Spermatophyta</taxon>
        <taxon>Magnoliopsida</taxon>
        <taxon>eudicotyledons</taxon>
        <taxon>Gunneridae</taxon>
        <taxon>Pentapetalae</taxon>
        <taxon>asterids</taxon>
        <taxon>lamiids</taxon>
        <taxon>Lamiales</taxon>
        <taxon>Oleaceae</taxon>
        <taxon>Oleeae</taxon>
        <taxon>Fraxinus</taxon>
    </lineage>
</organism>
<dbReference type="EMBL" id="OU503037">
    <property type="protein sequence ID" value="CAI9755350.1"/>
    <property type="molecule type" value="Genomic_DNA"/>
</dbReference>
<feature type="region of interest" description="Disordered" evidence="1">
    <location>
        <begin position="219"/>
        <end position="294"/>
    </location>
</feature>
<gene>
    <name evidence="2" type="ORF">FPE_LOCUS2781</name>
</gene>
<name>A0AAD2DKN0_9LAMI</name>
<sequence>MFGHTHKIPINPQPAATGSKSNIIFIPQFDCFAVNGVLCPEPISWVQPNQTPAEMEMEEQARASFAEERKGNRKRTKSEVVNVEMMTFQLFKSPIMDKECYILQMYKMESKNITNYLLSVYEENGKKEVKVESRSTGEIDSEPITEEISINLHNELSLQERLVGWTFKAKKRQSSNLTDKYFIHGHGKAKKTFRSVKEFGNFILFHTTLEGSSHRGKAKMIGKEQQEASLAEANENPASRHEIVVPRCDEDNVGEGKEQQEASLAEQNQNPASIHEIVVPRSDEDNVGEGDEDGIFSEILKSSITEL</sequence>
<feature type="compositionally biased region" description="Basic and acidic residues" evidence="1">
    <location>
        <begin position="238"/>
        <end position="260"/>
    </location>
</feature>
<accession>A0AAD2DKN0</accession>
<dbReference type="AlphaFoldDB" id="A0AAD2DKN0"/>
<dbReference type="Proteomes" id="UP000834106">
    <property type="component" value="Chromosome 2"/>
</dbReference>
<evidence type="ECO:0000313" key="3">
    <source>
        <dbReference type="Proteomes" id="UP000834106"/>
    </source>
</evidence>
<proteinExistence type="predicted"/>
<evidence type="ECO:0000313" key="2">
    <source>
        <dbReference type="EMBL" id="CAI9755350.1"/>
    </source>
</evidence>